<keyword evidence="5 10" id="KW-1133">Transmembrane helix</keyword>
<feature type="transmembrane region" description="Helical" evidence="10">
    <location>
        <begin position="175"/>
        <end position="197"/>
    </location>
</feature>
<dbReference type="GO" id="GO:0005783">
    <property type="term" value="C:endoplasmic reticulum"/>
    <property type="evidence" value="ECO:0007669"/>
    <property type="project" value="TreeGrafter"/>
</dbReference>
<comment type="domain">
    <text evidence="10">The DHHC domain is required for palmitoyltransferase activity.</text>
</comment>
<feature type="transmembrane region" description="Helical" evidence="10">
    <location>
        <begin position="21"/>
        <end position="44"/>
    </location>
</feature>
<proteinExistence type="inferred from homology"/>
<feature type="transmembrane region" description="Helical" evidence="10">
    <location>
        <begin position="64"/>
        <end position="83"/>
    </location>
</feature>
<protein>
    <recommendedName>
        <fullName evidence="10">Palmitoyltransferase</fullName>
        <ecNumber evidence="10">2.3.1.225</ecNumber>
    </recommendedName>
</protein>
<evidence type="ECO:0000256" key="8">
    <source>
        <dbReference type="ARBA" id="ARBA00023288"/>
    </source>
</evidence>
<dbReference type="WBParaSite" id="maker-uti_cns_0004182-snap-gene-0.2-mRNA-1">
    <property type="protein sequence ID" value="maker-uti_cns_0004182-snap-gene-0.2-mRNA-1"/>
    <property type="gene ID" value="maker-uti_cns_0004182-snap-gene-0.2"/>
</dbReference>
<dbReference type="PANTHER" id="PTHR22883">
    <property type="entry name" value="ZINC FINGER DHHC DOMAIN CONTAINING PROTEIN"/>
    <property type="match status" value="1"/>
</dbReference>
<organism evidence="13 14">
    <name type="scientific">Macrostomum lignano</name>
    <dbReference type="NCBI Taxonomy" id="282301"/>
    <lineage>
        <taxon>Eukaryota</taxon>
        <taxon>Metazoa</taxon>
        <taxon>Spiralia</taxon>
        <taxon>Lophotrochozoa</taxon>
        <taxon>Platyhelminthes</taxon>
        <taxon>Rhabditophora</taxon>
        <taxon>Macrostomorpha</taxon>
        <taxon>Macrostomida</taxon>
        <taxon>Macrostomidae</taxon>
        <taxon>Macrostomum</taxon>
    </lineage>
</organism>
<dbReference type="Pfam" id="PF01529">
    <property type="entry name" value="DHHC"/>
    <property type="match status" value="1"/>
</dbReference>
<dbReference type="PROSITE" id="PS50216">
    <property type="entry name" value="DHHC"/>
    <property type="match status" value="1"/>
</dbReference>
<comment type="similarity">
    <text evidence="2 10">Belongs to the DHHC palmitoyltransferase family.</text>
</comment>
<name>A0A1I8H469_9PLAT</name>
<dbReference type="InterPro" id="IPR001594">
    <property type="entry name" value="Palmitoyltrfase_DHHC"/>
</dbReference>
<sequence>LQLTSSGSRFDRRRGRPTGSGLRAVLIRLGHAALCLAVLASLLAQKSQLRLALLPDSPGLIGGLAYLALFTVSLLLYFVTSLIDPGYVSNQLHAQSGNGRLTSPPSDGEDDADDGDGRDLPASRRSLELRFCRYCLIEQPLRARHCEDCGRCVSRFDHHCPWVENCIGERNHATFLAFLLCQSVCIWWTVFYVWRSIHTRTSALRWLAANWAYTADMLVLVLAGLPLAFLTMFHCYLACSNTTTWERVSRERISYLKHLAETYNPFHEGYCVNCFRFCCSRFPYRWDIVYSRASMDTELPDV</sequence>
<dbReference type="Proteomes" id="UP000095280">
    <property type="component" value="Unplaced"/>
</dbReference>
<keyword evidence="8" id="KW-0449">Lipoprotein</keyword>
<accession>A0A1I8H469</accession>
<dbReference type="AlphaFoldDB" id="A0A1I8H469"/>
<feature type="compositionally biased region" description="Polar residues" evidence="11">
    <location>
        <begin position="95"/>
        <end position="105"/>
    </location>
</feature>
<evidence type="ECO:0000256" key="10">
    <source>
        <dbReference type="RuleBase" id="RU079119"/>
    </source>
</evidence>
<evidence type="ECO:0000259" key="12">
    <source>
        <dbReference type="Pfam" id="PF01529"/>
    </source>
</evidence>
<keyword evidence="6 10" id="KW-0472">Membrane</keyword>
<keyword evidence="9 10" id="KW-0012">Acyltransferase</keyword>
<evidence type="ECO:0000313" key="14">
    <source>
        <dbReference type="WBParaSite" id="maker-uti_cns_0004182-snap-gene-0.2-mRNA-1"/>
    </source>
</evidence>
<evidence type="ECO:0000256" key="6">
    <source>
        <dbReference type="ARBA" id="ARBA00023136"/>
    </source>
</evidence>
<keyword evidence="13" id="KW-1185">Reference proteome</keyword>
<dbReference type="GO" id="GO:0006612">
    <property type="term" value="P:protein targeting to membrane"/>
    <property type="evidence" value="ECO:0007669"/>
    <property type="project" value="TreeGrafter"/>
</dbReference>
<comment type="catalytic activity">
    <reaction evidence="10">
        <text>L-cysteinyl-[protein] + hexadecanoyl-CoA = S-hexadecanoyl-L-cysteinyl-[protein] + CoA</text>
        <dbReference type="Rhea" id="RHEA:36683"/>
        <dbReference type="Rhea" id="RHEA-COMP:10131"/>
        <dbReference type="Rhea" id="RHEA-COMP:11032"/>
        <dbReference type="ChEBI" id="CHEBI:29950"/>
        <dbReference type="ChEBI" id="CHEBI:57287"/>
        <dbReference type="ChEBI" id="CHEBI:57379"/>
        <dbReference type="ChEBI" id="CHEBI:74151"/>
        <dbReference type="EC" id="2.3.1.225"/>
    </reaction>
</comment>
<evidence type="ECO:0000256" key="4">
    <source>
        <dbReference type="ARBA" id="ARBA00022692"/>
    </source>
</evidence>
<evidence type="ECO:0000256" key="11">
    <source>
        <dbReference type="SAM" id="MobiDB-lite"/>
    </source>
</evidence>
<dbReference type="GO" id="GO:0019706">
    <property type="term" value="F:protein-cysteine S-palmitoyltransferase activity"/>
    <property type="evidence" value="ECO:0007669"/>
    <property type="project" value="UniProtKB-EC"/>
</dbReference>
<dbReference type="InterPro" id="IPR039859">
    <property type="entry name" value="PFA4/ZDH16/20/ERF2-like"/>
</dbReference>
<evidence type="ECO:0000256" key="2">
    <source>
        <dbReference type="ARBA" id="ARBA00008574"/>
    </source>
</evidence>
<evidence type="ECO:0000313" key="13">
    <source>
        <dbReference type="Proteomes" id="UP000095280"/>
    </source>
</evidence>
<evidence type="ECO:0000256" key="9">
    <source>
        <dbReference type="ARBA" id="ARBA00023315"/>
    </source>
</evidence>
<evidence type="ECO:0000256" key="3">
    <source>
        <dbReference type="ARBA" id="ARBA00022679"/>
    </source>
</evidence>
<keyword evidence="7" id="KW-0564">Palmitate</keyword>
<dbReference type="EC" id="2.3.1.225" evidence="10"/>
<comment type="subcellular location">
    <subcellularLocation>
        <location evidence="1">Endomembrane system</location>
        <topology evidence="1">Multi-pass membrane protein</topology>
    </subcellularLocation>
</comment>
<evidence type="ECO:0000256" key="1">
    <source>
        <dbReference type="ARBA" id="ARBA00004127"/>
    </source>
</evidence>
<feature type="transmembrane region" description="Helical" evidence="10">
    <location>
        <begin position="217"/>
        <end position="239"/>
    </location>
</feature>
<feature type="region of interest" description="Disordered" evidence="11">
    <location>
        <begin position="95"/>
        <end position="121"/>
    </location>
</feature>
<dbReference type="GO" id="GO:0005794">
    <property type="term" value="C:Golgi apparatus"/>
    <property type="evidence" value="ECO:0007669"/>
    <property type="project" value="TreeGrafter"/>
</dbReference>
<feature type="domain" description="Palmitoyltransferase DHHC" evidence="12">
    <location>
        <begin position="128"/>
        <end position="249"/>
    </location>
</feature>
<evidence type="ECO:0000256" key="5">
    <source>
        <dbReference type="ARBA" id="ARBA00022989"/>
    </source>
</evidence>
<keyword evidence="3 10" id="KW-0808">Transferase</keyword>
<reference evidence="14" key="1">
    <citation type="submission" date="2016-11" db="UniProtKB">
        <authorList>
            <consortium name="WormBaseParasite"/>
        </authorList>
    </citation>
    <scope>IDENTIFICATION</scope>
</reference>
<dbReference type="PANTHER" id="PTHR22883:SF301">
    <property type="entry name" value="PALMITOYLTRANSFERASE ZDHHC12"/>
    <property type="match status" value="1"/>
</dbReference>
<keyword evidence="4 10" id="KW-0812">Transmembrane</keyword>
<evidence type="ECO:0000256" key="7">
    <source>
        <dbReference type="ARBA" id="ARBA00023139"/>
    </source>
</evidence>